<evidence type="ECO:0000256" key="4">
    <source>
        <dbReference type="SAM" id="MobiDB-lite"/>
    </source>
</evidence>
<dbReference type="InterPro" id="IPR036483">
    <property type="entry name" value="PWI_dom_sf"/>
</dbReference>
<dbReference type="GO" id="GO:0008380">
    <property type="term" value="P:RNA splicing"/>
    <property type="evidence" value="ECO:0007669"/>
    <property type="project" value="UniProtKB-KW"/>
</dbReference>
<dbReference type="Pfam" id="PF01480">
    <property type="entry name" value="PWI"/>
    <property type="match status" value="1"/>
</dbReference>
<evidence type="ECO:0000256" key="2">
    <source>
        <dbReference type="ARBA" id="ARBA00023187"/>
    </source>
</evidence>
<dbReference type="GO" id="GO:0048024">
    <property type="term" value="P:regulation of mRNA splicing, via spliceosome"/>
    <property type="evidence" value="ECO:0007669"/>
    <property type="project" value="TreeGrafter"/>
</dbReference>
<dbReference type="InterPro" id="IPR002483">
    <property type="entry name" value="PWI_dom"/>
</dbReference>
<dbReference type="Gene3D" id="1.20.1390.10">
    <property type="entry name" value="PWI domain"/>
    <property type="match status" value="1"/>
</dbReference>
<dbReference type="GO" id="GO:0003723">
    <property type="term" value="F:RNA binding"/>
    <property type="evidence" value="ECO:0007669"/>
    <property type="project" value="TreeGrafter"/>
</dbReference>
<gene>
    <name evidence="6" type="ORF">HNY73_002049</name>
</gene>
<evidence type="ECO:0000256" key="3">
    <source>
        <dbReference type="ARBA" id="ARBA00067280"/>
    </source>
</evidence>
<proteinExistence type="predicted"/>
<name>A0A8T0FTC2_ARGBR</name>
<evidence type="ECO:0000313" key="6">
    <source>
        <dbReference type="EMBL" id="KAF8794026.1"/>
    </source>
</evidence>
<dbReference type="PANTHER" id="PTHR23148">
    <property type="entry name" value="SERINE/ARGININE REGULATED NUCLEAR MATRIX PROTEIN"/>
    <property type="match status" value="1"/>
</dbReference>
<keyword evidence="7" id="KW-1185">Reference proteome</keyword>
<comment type="caution">
    <text evidence="6">The sequence shown here is derived from an EMBL/GenBank/DDBJ whole genome shotgun (WGS) entry which is preliminary data.</text>
</comment>
<dbReference type="GO" id="GO:0005681">
    <property type="term" value="C:spliceosomal complex"/>
    <property type="evidence" value="ECO:0007669"/>
    <property type="project" value="TreeGrafter"/>
</dbReference>
<feature type="compositionally biased region" description="Low complexity" evidence="4">
    <location>
        <begin position="165"/>
        <end position="175"/>
    </location>
</feature>
<evidence type="ECO:0000256" key="1">
    <source>
        <dbReference type="ARBA" id="ARBA00022664"/>
    </source>
</evidence>
<dbReference type="SUPFAM" id="SSF101233">
    <property type="entry name" value="PWI domain"/>
    <property type="match status" value="1"/>
</dbReference>
<keyword evidence="2" id="KW-0508">mRNA splicing</keyword>
<keyword evidence="1" id="KW-0507">mRNA processing</keyword>
<dbReference type="InterPro" id="IPR052225">
    <property type="entry name" value="Ser/Arg_repetitive_matrix"/>
</dbReference>
<reference evidence="6" key="1">
    <citation type="journal article" date="2020" name="bioRxiv">
        <title>Chromosome-level reference genome of the European wasp spider Argiope bruennichi: a resource for studies on range expansion and evolutionary adaptation.</title>
        <authorList>
            <person name="Sheffer M.M."/>
            <person name="Hoppe A."/>
            <person name="Krehenwinkel H."/>
            <person name="Uhl G."/>
            <person name="Kuss A.W."/>
            <person name="Jensen L."/>
            <person name="Jensen C."/>
            <person name="Gillespie R.G."/>
            <person name="Hoff K.J."/>
            <person name="Prost S."/>
        </authorList>
    </citation>
    <scope>NUCLEOTIDE SEQUENCE</scope>
</reference>
<reference evidence="6" key="2">
    <citation type="submission" date="2020-06" db="EMBL/GenBank/DDBJ databases">
        <authorList>
            <person name="Sheffer M."/>
        </authorList>
    </citation>
    <scope>NUCLEOTIDE SEQUENCE</scope>
</reference>
<organism evidence="6 7">
    <name type="scientific">Argiope bruennichi</name>
    <name type="common">Wasp spider</name>
    <name type="synonym">Aranea bruennichi</name>
    <dbReference type="NCBI Taxonomy" id="94029"/>
    <lineage>
        <taxon>Eukaryota</taxon>
        <taxon>Metazoa</taxon>
        <taxon>Ecdysozoa</taxon>
        <taxon>Arthropoda</taxon>
        <taxon>Chelicerata</taxon>
        <taxon>Arachnida</taxon>
        <taxon>Araneae</taxon>
        <taxon>Araneomorphae</taxon>
        <taxon>Entelegynae</taxon>
        <taxon>Araneoidea</taxon>
        <taxon>Araneidae</taxon>
        <taxon>Argiope</taxon>
    </lineage>
</organism>
<dbReference type="PANTHER" id="PTHR23148:SF0">
    <property type="entry name" value="SERINE_ARGININE REPETITIVE MATRIX PROTEIN 1"/>
    <property type="match status" value="1"/>
</dbReference>
<dbReference type="Proteomes" id="UP000807504">
    <property type="component" value="Unassembled WGS sequence"/>
</dbReference>
<evidence type="ECO:0000259" key="5">
    <source>
        <dbReference type="PROSITE" id="PS51025"/>
    </source>
</evidence>
<dbReference type="AlphaFoldDB" id="A0A8T0FTC2"/>
<evidence type="ECO:0000313" key="7">
    <source>
        <dbReference type="Proteomes" id="UP000807504"/>
    </source>
</evidence>
<dbReference type="SMART" id="SM00311">
    <property type="entry name" value="PWI"/>
    <property type="match status" value="1"/>
</dbReference>
<feature type="region of interest" description="Disordered" evidence="4">
    <location>
        <begin position="138"/>
        <end position="250"/>
    </location>
</feature>
<protein>
    <recommendedName>
        <fullName evidence="3">Serine/arginine repetitive matrix protein 1</fullName>
    </recommendedName>
</protein>
<feature type="compositionally biased region" description="Basic and acidic residues" evidence="4">
    <location>
        <begin position="183"/>
        <end position="201"/>
    </location>
</feature>
<dbReference type="PROSITE" id="PS51025">
    <property type="entry name" value="PWI"/>
    <property type="match status" value="1"/>
</dbReference>
<dbReference type="FunFam" id="1.20.1390.10:FF:000002">
    <property type="entry name" value="Serine/arginine repetitive matrix 1 isoform 2"/>
    <property type="match status" value="1"/>
</dbReference>
<sequence>MTDAGFFRGTSADQDNRFSDKQKKLLKQLKFNEILNRKVDMNKINLDVVKPWIAKRITDMLGGIEDDVVIEFVFNQLEAEKYPDARMMQINLTGFLTGKYAREFMAELWALLISAEDSADGIPAAILEQKKDEIKKRFEEQDRASSSSKKHDEKSKKRDRRSRRSSSSSSSSSSNHSRRKKKSTSDKSESSKKVSSDKENSVKSSRRKRSQSKSSSPSRHSKKKERSRSVSRSESFCRPKQRPCVTFSTS</sequence>
<accession>A0A8T0FTC2</accession>
<feature type="compositionally biased region" description="Basic and acidic residues" evidence="4">
    <location>
        <begin position="138"/>
        <end position="156"/>
    </location>
</feature>
<dbReference type="GO" id="GO:0006397">
    <property type="term" value="P:mRNA processing"/>
    <property type="evidence" value="ECO:0007669"/>
    <property type="project" value="UniProtKB-KW"/>
</dbReference>
<feature type="domain" description="PWI" evidence="5">
    <location>
        <begin position="28"/>
        <end position="129"/>
    </location>
</feature>
<dbReference type="EMBL" id="JABXBU010000002">
    <property type="protein sequence ID" value="KAF8794026.1"/>
    <property type="molecule type" value="Genomic_DNA"/>
</dbReference>